<feature type="transmembrane region" description="Helical" evidence="1">
    <location>
        <begin position="127"/>
        <end position="145"/>
    </location>
</feature>
<evidence type="ECO:0000256" key="1">
    <source>
        <dbReference type="SAM" id="Phobius"/>
    </source>
</evidence>
<keyword evidence="3" id="KW-1185">Reference proteome</keyword>
<comment type="caution">
    <text evidence="2">The sequence shown here is derived from an EMBL/GenBank/DDBJ whole genome shotgun (WGS) entry which is preliminary data.</text>
</comment>
<evidence type="ECO:0000313" key="2">
    <source>
        <dbReference type="EMBL" id="KAK1841519.1"/>
    </source>
</evidence>
<dbReference type="PANTHER" id="PTHR37577">
    <property type="entry name" value="INTEGRAL MEMBRANE PROTEIN"/>
    <property type="match status" value="1"/>
</dbReference>
<feature type="transmembrane region" description="Helical" evidence="1">
    <location>
        <begin position="94"/>
        <end position="115"/>
    </location>
</feature>
<name>A0AAD9A9P5_9PEZI</name>
<dbReference type="PANTHER" id="PTHR37577:SF1">
    <property type="entry name" value="INTEGRAL MEMBRANE PROTEIN"/>
    <property type="match status" value="1"/>
</dbReference>
<dbReference type="InterPro" id="IPR053018">
    <property type="entry name" value="Elsinochrome_Biosynth-Asso"/>
</dbReference>
<sequence>MTTRGCSRDDCWKDRALQPNSDIAGNGVVIGFIGTGYLVVILLVVHYFLTFDPSIPPPSGNCIASMCDIQSITGISILTGGYLCLNQSLSAHHWVLIVNLAWFSSITHLSGLTMLRRHFQNNPLERLIRMILMFTLLIMLIAAMIPTRFFNWELFSGYGRDQPSAARRHSPAICFFSATCGRELYQMDYDTCINAQQNDLTDSTPLCSPILETTHAYQGMVFTLALLLTGFISRTVKLSDYLSAAVNRWISRPLELLMQNILTRLDQVFVRTGFPDFAQILWSEIFVRPLLAISILVKLHVHLFNSVLGEVRSSISYGYHVFNCTANTSGDSIALLADSVSTTRNIKYQDSFSG</sequence>
<dbReference type="EMBL" id="JAQOWY010000475">
    <property type="protein sequence ID" value="KAK1841519.1"/>
    <property type="molecule type" value="Genomic_DNA"/>
</dbReference>
<accession>A0AAD9A9P5</accession>
<dbReference type="AlphaFoldDB" id="A0AAD9A9P5"/>
<feature type="transmembrane region" description="Helical" evidence="1">
    <location>
        <begin position="23"/>
        <end position="49"/>
    </location>
</feature>
<dbReference type="Proteomes" id="UP001243330">
    <property type="component" value="Unassembled WGS sequence"/>
</dbReference>
<organism evidence="2 3">
    <name type="scientific">Colletotrichum chrysophilum</name>
    <dbReference type="NCBI Taxonomy" id="1836956"/>
    <lineage>
        <taxon>Eukaryota</taxon>
        <taxon>Fungi</taxon>
        <taxon>Dikarya</taxon>
        <taxon>Ascomycota</taxon>
        <taxon>Pezizomycotina</taxon>
        <taxon>Sordariomycetes</taxon>
        <taxon>Hypocreomycetidae</taxon>
        <taxon>Glomerellales</taxon>
        <taxon>Glomerellaceae</taxon>
        <taxon>Colletotrichum</taxon>
        <taxon>Colletotrichum gloeosporioides species complex</taxon>
    </lineage>
</organism>
<reference evidence="2" key="1">
    <citation type="submission" date="2023-01" db="EMBL/GenBank/DDBJ databases">
        <title>Colletotrichum chrysophilum M932 genome sequence.</title>
        <authorList>
            <person name="Baroncelli R."/>
        </authorList>
    </citation>
    <scope>NUCLEOTIDE SEQUENCE</scope>
    <source>
        <strain evidence="2">M932</strain>
    </source>
</reference>
<proteinExistence type="predicted"/>
<gene>
    <name evidence="2" type="ORF">CCHR01_15849</name>
</gene>
<keyword evidence="1" id="KW-1133">Transmembrane helix</keyword>
<protein>
    <submittedName>
        <fullName evidence="2">Uncharacterized protein</fullName>
    </submittedName>
</protein>
<keyword evidence="1" id="KW-0472">Membrane</keyword>
<keyword evidence="1" id="KW-0812">Transmembrane</keyword>
<evidence type="ECO:0000313" key="3">
    <source>
        <dbReference type="Proteomes" id="UP001243330"/>
    </source>
</evidence>